<dbReference type="PANTHER" id="PTHR30349:SF91">
    <property type="entry name" value="INTA PROTEIN"/>
    <property type="match status" value="1"/>
</dbReference>
<keyword evidence="1" id="KW-0229">DNA integration</keyword>
<comment type="caution">
    <text evidence="8">The sequence shown here is derived from an EMBL/GenBank/DDBJ whole genome shotgun (WGS) entry which is preliminary data.</text>
</comment>
<feature type="domain" description="Core-binding (CB)" evidence="7">
    <location>
        <begin position="82"/>
        <end position="165"/>
    </location>
</feature>
<protein>
    <submittedName>
        <fullName evidence="8">Integrase</fullName>
    </submittedName>
</protein>
<evidence type="ECO:0000313" key="9">
    <source>
        <dbReference type="Proteomes" id="UP000050867"/>
    </source>
</evidence>
<dbReference type="PANTHER" id="PTHR30349">
    <property type="entry name" value="PHAGE INTEGRASE-RELATED"/>
    <property type="match status" value="1"/>
</dbReference>
<sequence>MRSRSTLDQNENKRTRQPNGASSIYLGTDGRWHGRVTVGVKDDGTPDRRHLSRKTRAEAVKAVRDLEKERDGGKVRKAGKPWTVKAWLTHWVENIAAPSVGVNTIAGYRVAVYHHLIPGLGAHRLNRLEPEHLERFYQRMQDTGSKPATAHQAHRTVRTALNEAVRRKHITENPATIAKAPQVVEEEVEPYTVEEVQRLLAEAGKRPNGARWAVALALGLRQGEALGLMWADVDLTAGVLQVRRSRLRPKYDHGCEGTCGKKAAGYCPNRKPLREATKNTKSRAGRRRIGLPPQLISLLAAHQQEQEKARANARQLWHDEGWLFADAQGRAINPRTDYEEWKRLLRASGIRDGRLHDARHTAATVLLILGVTERAVMGTMGWSTTAMAARYQHLVEPVRKDIADRVDGLLWKSEERAEPEVSGEAEEELEKGN</sequence>
<dbReference type="STRING" id="76728.AQ490_06115"/>
<evidence type="ECO:0000256" key="2">
    <source>
        <dbReference type="ARBA" id="ARBA00023125"/>
    </source>
</evidence>
<evidence type="ECO:0000256" key="4">
    <source>
        <dbReference type="PROSITE-ProRule" id="PRU01248"/>
    </source>
</evidence>
<dbReference type="Pfam" id="PF00589">
    <property type="entry name" value="Phage_integrase"/>
    <property type="match status" value="1"/>
</dbReference>
<dbReference type="InterPro" id="IPR044068">
    <property type="entry name" value="CB"/>
</dbReference>
<keyword evidence="9" id="KW-1185">Reference proteome</keyword>
<dbReference type="InterPro" id="IPR013762">
    <property type="entry name" value="Integrase-like_cat_sf"/>
</dbReference>
<dbReference type="InterPro" id="IPR050090">
    <property type="entry name" value="Tyrosine_recombinase_XerCD"/>
</dbReference>
<gene>
    <name evidence="8" type="ORF">AQ490_06115</name>
</gene>
<keyword evidence="2 4" id="KW-0238">DNA-binding</keyword>
<dbReference type="Proteomes" id="UP000050867">
    <property type="component" value="Unassembled WGS sequence"/>
</dbReference>
<evidence type="ECO:0000259" key="7">
    <source>
        <dbReference type="PROSITE" id="PS51900"/>
    </source>
</evidence>
<dbReference type="EMBL" id="LLZU01000036">
    <property type="protein sequence ID" value="KRV47481.1"/>
    <property type="molecule type" value="Genomic_DNA"/>
</dbReference>
<name>A0A0T6LNH8_WENVI</name>
<evidence type="ECO:0000256" key="3">
    <source>
        <dbReference type="ARBA" id="ARBA00023172"/>
    </source>
</evidence>
<dbReference type="Pfam" id="PF14659">
    <property type="entry name" value="Phage_int_SAM_3"/>
    <property type="match status" value="1"/>
</dbReference>
<dbReference type="Gene3D" id="1.10.150.130">
    <property type="match status" value="1"/>
</dbReference>
<dbReference type="InterPro" id="IPR010998">
    <property type="entry name" value="Integrase_recombinase_N"/>
</dbReference>
<dbReference type="OrthoDB" id="3175606at2"/>
<keyword evidence="3" id="KW-0233">DNA recombination</keyword>
<accession>A0A0T6LNH8</accession>
<dbReference type="GO" id="GO:0006310">
    <property type="term" value="P:DNA recombination"/>
    <property type="evidence" value="ECO:0007669"/>
    <property type="project" value="UniProtKB-KW"/>
</dbReference>
<reference evidence="8 9" key="1">
    <citation type="submission" date="2015-10" db="EMBL/GenBank/DDBJ databases">
        <title>Draft genome sequence of pyrrolomycin-producing Streptomyces vitaminophilus.</title>
        <authorList>
            <person name="Graham D.E."/>
            <person name="Mahan K.M."/>
            <person name="Klingeman D.M."/>
            <person name="Hettich R.L."/>
            <person name="Parry R.J."/>
        </authorList>
    </citation>
    <scope>NUCLEOTIDE SEQUENCE [LARGE SCALE GENOMIC DNA]</scope>
    <source>
        <strain evidence="8 9">ATCC 31673</strain>
    </source>
</reference>
<dbReference type="Gene3D" id="1.10.443.10">
    <property type="entry name" value="Intergrase catalytic core"/>
    <property type="match status" value="1"/>
</dbReference>
<dbReference type="CDD" id="cd01189">
    <property type="entry name" value="INT_ICEBs1_C_like"/>
    <property type="match status" value="1"/>
</dbReference>
<dbReference type="InterPro" id="IPR011010">
    <property type="entry name" value="DNA_brk_join_enz"/>
</dbReference>
<feature type="domain" description="Tyr recombinase" evidence="6">
    <location>
        <begin position="186"/>
        <end position="404"/>
    </location>
</feature>
<evidence type="ECO:0000256" key="5">
    <source>
        <dbReference type="SAM" id="MobiDB-lite"/>
    </source>
</evidence>
<dbReference type="SUPFAM" id="SSF56349">
    <property type="entry name" value="DNA breaking-rejoining enzymes"/>
    <property type="match status" value="1"/>
</dbReference>
<proteinExistence type="predicted"/>
<dbReference type="AlphaFoldDB" id="A0A0T6LNH8"/>
<dbReference type="PROSITE" id="PS51900">
    <property type="entry name" value="CB"/>
    <property type="match status" value="1"/>
</dbReference>
<evidence type="ECO:0000259" key="6">
    <source>
        <dbReference type="PROSITE" id="PS51898"/>
    </source>
</evidence>
<dbReference type="eggNOG" id="COG0582">
    <property type="taxonomic scope" value="Bacteria"/>
</dbReference>
<organism evidence="8 9">
    <name type="scientific">Wenjunlia vitaminophila</name>
    <name type="common">Streptomyces vitaminophilus</name>
    <dbReference type="NCBI Taxonomy" id="76728"/>
    <lineage>
        <taxon>Bacteria</taxon>
        <taxon>Bacillati</taxon>
        <taxon>Actinomycetota</taxon>
        <taxon>Actinomycetes</taxon>
        <taxon>Kitasatosporales</taxon>
        <taxon>Streptomycetaceae</taxon>
        <taxon>Wenjunlia</taxon>
    </lineage>
</organism>
<dbReference type="GO" id="GO:0003677">
    <property type="term" value="F:DNA binding"/>
    <property type="evidence" value="ECO:0007669"/>
    <property type="project" value="UniProtKB-UniRule"/>
</dbReference>
<dbReference type="PROSITE" id="PS51898">
    <property type="entry name" value="TYR_RECOMBINASE"/>
    <property type="match status" value="1"/>
</dbReference>
<dbReference type="InterPro" id="IPR002104">
    <property type="entry name" value="Integrase_catalytic"/>
</dbReference>
<dbReference type="GO" id="GO:0015074">
    <property type="term" value="P:DNA integration"/>
    <property type="evidence" value="ECO:0007669"/>
    <property type="project" value="UniProtKB-KW"/>
</dbReference>
<evidence type="ECO:0000313" key="8">
    <source>
        <dbReference type="EMBL" id="KRV47481.1"/>
    </source>
</evidence>
<evidence type="ECO:0000256" key="1">
    <source>
        <dbReference type="ARBA" id="ARBA00022908"/>
    </source>
</evidence>
<dbReference type="RefSeq" id="WP_051087650.1">
    <property type="nucleotide sequence ID" value="NZ_LLZU01000036.1"/>
</dbReference>
<dbReference type="InterPro" id="IPR004107">
    <property type="entry name" value="Integrase_SAM-like_N"/>
</dbReference>
<feature type="region of interest" description="Disordered" evidence="5">
    <location>
        <begin position="1"/>
        <end position="28"/>
    </location>
</feature>